<dbReference type="Pfam" id="PF25989">
    <property type="entry name" value="YknX_C"/>
    <property type="match status" value="1"/>
</dbReference>
<dbReference type="InterPro" id="IPR058625">
    <property type="entry name" value="MdtA-like_BSH"/>
</dbReference>
<reference evidence="7 8" key="1">
    <citation type="submission" date="2024-05" db="EMBL/GenBank/DDBJ databases">
        <authorList>
            <person name="Park S."/>
        </authorList>
    </citation>
    <scope>NUCLEOTIDE SEQUENCE [LARGE SCALE GENOMIC DNA]</scope>
    <source>
        <strain evidence="7 8">DGU5</strain>
    </source>
</reference>
<organism evidence="7 8">
    <name type="scientific">Aurantiacibacter flavus</name>
    <dbReference type="NCBI Taxonomy" id="3145232"/>
    <lineage>
        <taxon>Bacteria</taxon>
        <taxon>Pseudomonadati</taxon>
        <taxon>Pseudomonadota</taxon>
        <taxon>Alphaproteobacteria</taxon>
        <taxon>Sphingomonadales</taxon>
        <taxon>Erythrobacteraceae</taxon>
        <taxon>Aurantiacibacter</taxon>
    </lineage>
</organism>
<dbReference type="InterPro" id="IPR006143">
    <property type="entry name" value="RND_pump_MFP"/>
</dbReference>
<evidence type="ECO:0000313" key="7">
    <source>
        <dbReference type="EMBL" id="MEN7538751.1"/>
    </source>
</evidence>
<dbReference type="InterPro" id="IPR058792">
    <property type="entry name" value="Beta-barrel_RND_2"/>
</dbReference>
<accession>A0ABV0D1L1</accession>
<evidence type="ECO:0000259" key="6">
    <source>
        <dbReference type="Pfam" id="PF25989"/>
    </source>
</evidence>
<dbReference type="InterPro" id="IPR058637">
    <property type="entry name" value="YknX-like_C"/>
</dbReference>
<evidence type="ECO:0000256" key="3">
    <source>
        <dbReference type="SAM" id="SignalP"/>
    </source>
</evidence>
<dbReference type="RefSeq" id="WP_346786210.1">
    <property type="nucleotide sequence ID" value="NZ_JBDLBR010000008.1"/>
</dbReference>
<sequence>MSRLHLKILALVSIGPLLAACGSVEEERTAEAVPVVAQEVRFLPEISQFDAIGTARAATAAELFPETAGRVTRVMFSAGDYVRQGAPLLQLDDRAERLDVEAARVSVREADQLLGRYRRIEDTGAISESQIEAGETSLAAARVQLRQAQTALADRTVRAPFSGHVGLTEIDVGDRVDGSTPITQIDKRGTLYVDFPAPEEVFAGLDRGESVEVTPFSEPDRTIKAEVIATDNRVSQDSRDFIVRTAIPNRDDKLRPGMSFRVQFTQRGTMRAAVPEEAIVWGGEGSHLFLVRDGKALRVPVTITSRRDGRVFVDGPISRNDRVIVEGVQKVRDGQDIRLVRQARQPEQDVRVKQAPTRGGDGN</sequence>
<name>A0ABV0D1L1_9SPHN</name>
<feature type="domain" description="CusB-like beta-barrel" evidence="5">
    <location>
        <begin position="193"/>
        <end position="266"/>
    </location>
</feature>
<dbReference type="PANTHER" id="PTHR30469:SF11">
    <property type="entry name" value="BLL4320 PROTEIN"/>
    <property type="match status" value="1"/>
</dbReference>
<dbReference type="Gene3D" id="1.10.287.470">
    <property type="entry name" value="Helix hairpin bin"/>
    <property type="match status" value="1"/>
</dbReference>
<feature type="domain" description="Multidrug resistance protein MdtA-like barrel-sandwich hybrid" evidence="4">
    <location>
        <begin position="61"/>
        <end position="179"/>
    </location>
</feature>
<dbReference type="PROSITE" id="PS51257">
    <property type="entry name" value="PROKAR_LIPOPROTEIN"/>
    <property type="match status" value="1"/>
</dbReference>
<feature type="chain" id="PRO_5045255962" evidence="3">
    <location>
        <begin position="20"/>
        <end position="363"/>
    </location>
</feature>
<keyword evidence="3" id="KW-0732">Signal</keyword>
<evidence type="ECO:0000313" key="8">
    <source>
        <dbReference type="Proteomes" id="UP001484535"/>
    </source>
</evidence>
<comment type="similarity">
    <text evidence="1">Belongs to the membrane fusion protein (MFP) (TC 8.A.1) family.</text>
</comment>
<feature type="compositionally biased region" description="Basic and acidic residues" evidence="2">
    <location>
        <begin position="343"/>
        <end position="352"/>
    </location>
</feature>
<comment type="caution">
    <text evidence="7">The sequence shown here is derived from an EMBL/GenBank/DDBJ whole genome shotgun (WGS) entry which is preliminary data.</text>
</comment>
<dbReference type="Pfam" id="PF25954">
    <property type="entry name" value="Beta-barrel_RND_2"/>
    <property type="match status" value="1"/>
</dbReference>
<feature type="region of interest" description="Disordered" evidence="2">
    <location>
        <begin position="343"/>
        <end position="363"/>
    </location>
</feature>
<feature type="domain" description="YknX-like C-terminal permuted SH3-like" evidence="6">
    <location>
        <begin position="273"/>
        <end position="338"/>
    </location>
</feature>
<dbReference type="Gene3D" id="2.40.30.170">
    <property type="match status" value="1"/>
</dbReference>
<dbReference type="PANTHER" id="PTHR30469">
    <property type="entry name" value="MULTIDRUG RESISTANCE PROTEIN MDTA"/>
    <property type="match status" value="1"/>
</dbReference>
<dbReference type="Proteomes" id="UP001484535">
    <property type="component" value="Unassembled WGS sequence"/>
</dbReference>
<dbReference type="EMBL" id="JBDLBR010000008">
    <property type="protein sequence ID" value="MEN7538751.1"/>
    <property type="molecule type" value="Genomic_DNA"/>
</dbReference>
<evidence type="ECO:0000259" key="4">
    <source>
        <dbReference type="Pfam" id="PF25917"/>
    </source>
</evidence>
<proteinExistence type="inferred from homology"/>
<feature type="signal peptide" evidence="3">
    <location>
        <begin position="1"/>
        <end position="19"/>
    </location>
</feature>
<dbReference type="Gene3D" id="2.40.50.100">
    <property type="match status" value="1"/>
</dbReference>
<keyword evidence="8" id="KW-1185">Reference proteome</keyword>
<dbReference type="SUPFAM" id="SSF111369">
    <property type="entry name" value="HlyD-like secretion proteins"/>
    <property type="match status" value="1"/>
</dbReference>
<dbReference type="Gene3D" id="2.40.420.20">
    <property type="match status" value="1"/>
</dbReference>
<protein>
    <submittedName>
        <fullName evidence="7">Efflux RND transporter periplasmic adaptor subunit</fullName>
    </submittedName>
</protein>
<gene>
    <name evidence="7" type="ORF">ABDJ38_16380</name>
</gene>
<dbReference type="NCBIfam" id="TIGR01730">
    <property type="entry name" value="RND_mfp"/>
    <property type="match status" value="1"/>
</dbReference>
<evidence type="ECO:0000259" key="5">
    <source>
        <dbReference type="Pfam" id="PF25954"/>
    </source>
</evidence>
<dbReference type="Pfam" id="PF25917">
    <property type="entry name" value="BSH_RND"/>
    <property type="match status" value="1"/>
</dbReference>
<evidence type="ECO:0000256" key="1">
    <source>
        <dbReference type="ARBA" id="ARBA00009477"/>
    </source>
</evidence>
<evidence type="ECO:0000256" key="2">
    <source>
        <dbReference type="SAM" id="MobiDB-lite"/>
    </source>
</evidence>